<dbReference type="Pfam" id="PF00107">
    <property type="entry name" value="ADH_zinc_N"/>
    <property type="match status" value="1"/>
</dbReference>
<evidence type="ECO:0000313" key="5">
    <source>
        <dbReference type="Proteomes" id="UP000193986"/>
    </source>
</evidence>
<gene>
    <name evidence="4" type="ORF">BCR39DRAFT_541940</name>
</gene>
<feature type="domain" description="Oxidoreductase N-terminal" evidence="3">
    <location>
        <begin position="9"/>
        <end position="116"/>
    </location>
</feature>
<accession>A0A1Y2AV31</accession>
<dbReference type="SUPFAM" id="SSF51735">
    <property type="entry name" value="NAD(P)-binding Rossmann-fold domains"/>
    <property type="match status" value="1"/>
</dbReference>
<dbReference type="PANTHER" id="PTHR43205">
    <property type="entry name" value="PROSTAGLANDIN REDUCTASE"/>
    <property type="match status" value="1"/>
</dbReference>
<dbReference type="InParanoid" id="A0A1Y2AV31"/>
<feature type="domain" description="Alcohol dehydrogenase-like C-terminal" evidence="2">
    <location>
        <begin position="165"/>
        <end position="296"/>
    </location>
</feature>
<organism evidence="4 5">
    <name type="scientific">Naematelia encephala</name>
    <dbReference type="NCBI Taxonomy" id="71784"/>
    <lineage>
        <taxon>Eukaryota</taxon>
        <taxon>Fungi</taxon>
        <taxon>Dikarya</taxon>
        <taxon>Basidiomycota</taxon>
        <taxon>Agaricomycotina</taxon>
        <taxon>Tremellomycetes</taxon>
        <taxon>Tremellales</taxon>
        <taxon>Naemateliaceae</taxon>
        <taxon>Naematelia</taxon>
    </lineage>
</organism>
<reference evidence="4 5" key="1">
    <citation type="submission" date="2016-07" db="EMBL/GenBank/DDBJ databases">
        <title>Pervasive Adenine N6-methylation of Active Genes in Fungi.</title>
        <authorList>
            <consortium name="DOE Joint Genome Institute"/>
            <person name="Mondo S.J."/>
            <person name="Dannebaum R.O."/>
            <person name="Kuo R.C."/>
            <person name="Labutti K."/>
            <person name="Haridas S."/>
            <person name="Kuo A."/>
            <person name="Salamov A."/>
            <person name="Ahrendt S.R."/>
            <person name="Lipzen A."/>
            <person name="Sullivan W."/>
            <person name="Andreopoulos W.B."/>
            <person name="Clum A."/>
            <person name="Lindquist E."/>
            <person name="Daum C."/>
            <person name="Ramamoorthy G.K."/>
            <person name="Gryganskyi A."/>
            <person name="Culley D."/>
            <person name="Magnuson J.K."/>
            <person name="James T.Y."/>
            <person name="O'Malley M.A."/>
            <person name="Stajich J.E."/>
            <person name="Spatafora J.W."/>
            <person name="Visel A."/>
            <person name="Grigoriev I.V."/>
        </authorList>
    </citation>
    <scope>NUCLEOTIDE SEQUENCE [LARGE SCALE GENOMIC DNA]</scope>
    <source>
        <strain evidence="4 5">68-887.2</strain>
    </source>
</reference>
<dbReference type="AlphaFoldDB" id="A0A1Y2AV31"/>
<evidence type="ECO:0000256" key="1">
    <source>
        <dbReference type="ARBA" id="ARBA00023002"/>
    </source>
</evidence>
<dbReference type="InterPro" id="IPR045010">
    <property type="entry name" value="MDR_fam"/>
</dbReference>
<dbReference type="CDD" id="cd05288">
    <property type="entry name" value="PGDH"/>
    <property type="match status" value="1"/>
</dbReference>
<comment type="caution">
    <text evidence="4">The sequence shown here is derived from an EMBL/GenBank/DDBJ whole genome shotgun (WGS) entry which is preliminary data.</text>
</comment>
<dbReference type="InterPro" id="IPR013149">
    <property type="entry name" value="ADH-like_C"/>
</dbReference>
<keyword evidence="1" id="KW-0560">Oxidoreductase</keyword>
<dbReference type="InterPro" id="IPR036291">
    <property type="entry name" value="NAD(P)-bd_dom_sf"/>
</dbReference>
<name>A0A1Y2AV31_9TREE</name>
<proteinExistence type="predicted"/>
<dbReference type="InterPro" id="IPR041694">
    <property type="entry name" value="ADH_N_2"/>
</dbReference>
<dbReference type="Pfam" id="PF16884">
    <property type="entry name" value="ADH_N_2"/>
    <property type="match status" value="1"/>
</dbReference>
<dbReference type="FunFam" id="3.40.50.720:FF:000121">
    <property type="entry name" value="Prostaglandin reductase 2"/>
    <property type="match status" value="1"/>
</dbReference>
<dbReference type="Gene3D" id="3.90.180.10">
    <property type="entry name" value="Medium-chain alcohol dehydrogenases, catalytic domain"/>
    <property type="match status" value="1"/>
</dbReference>
<keyword evidence="5" id="KW-1185">Reference proteome</keyword>
<dbReference type="Proteomes" id="UP000193986">
    <property type="component" value="Unassembled WGS sequence"/>
</dbReference>
<dbReference type="SUPFAM" id="SSF50129">
    <property type="entry name" value="GroES-like"/>
    <property type="match status" value="1"/>
</dbReference>
<evidence type="ECO:0000259" key="2">
    <source>
        <dbReference type="Pfam" id="PF00107"/>
    </source>
</evidence>
<dbReference type="GO" id="GO:0016628">
    <property type="term" value="F:oxidoreductase activity, acting on the CH-CH group of donors, NAD or NADP as acceptor"/>
    <property type="evidence" value="ECO:0007669"/>
    <property type="project" value="InterPro"/>
</dbReference>
<dbReference type="FunCoup" id="A0A1Y2AV31">
    <property type="interactions" value="61"/>
</dbReference>
<dbReference type="EMBL" id="MCFC01000050">
    <property type="protein sequence ID" value="ORY26140.1"/>
    <property type="molecule type" value="Genomic_DNA"/>
</dbReference>
<dbReference type="InterPro" id="IPR011032">
    <property type="entry name" value="GroES-like_sf"/>
</dbReference>
<dbReference type="Gene3D" id="3.40.50.720">
    <property type="entry name" value="NAD(P)-binding Rossmann-like Domain"/>
    <property type="match status" value="1"/>
</dbReference>
<sequence length="344" mass="37349">MSVPTSTQAYILNEPPTGNITPSTFVVETRPIPELKDGQVLVRAVAFSNDPAQRGWMSANADPKRSYSTPVQKGEVMRAYLLGEVVLSKSEKHKVGSRVVGMLGWAEYAVAGEDQVRQAPPIEGQSEFIHLSFLGMTTLTAYVGAFGEMKLKPEHVIVISGAAGAVGSVLVQIAKKVIGCKKVVGIAGGKGKCDWVKSLGADECIDYKDPNYPTLLKDALPDYADRYFDNVGGEVLDNMLPLVKRWGHVAVCGAISSYMGGNPLKLEHWGEVISNRITIKGFLCFDHPDLSKTFPGEVSEWIKQGKITVSDGEQIEPASFKDIPEVWQILFKGGNKGKLITKLV</sequence>
<evidence type="ECO:0000259" key="3">
    <source>
        <dbReference type="Pfam" id="PF16884"/>
    </source>
</evidence>
<dbReference type="PANTHER" id="PTHR43205:SF19">
    <property type="entry name" value="ENOYL REDUCTASE (ER) DOMAIN-CONTAINING PROTEIN"/>
    <property type="match status" value="1"/>
</dbReference>
<protein>
    <submittedName>
        <fullName evidence="4">NAD(P)-binding protein</fullName>
    </submittedName>
</protein>
<dbReference type="OrthoDB" id="809632at2759"/>
<evidence type="ECO:0000313" key="4">
    <source>
        <dbReference type="EMBL" id="ORY26140.1"/>
    </source>
</evidence>